<dbReference type="InterPro" id="IPR006685">
    <property type="entry name" value="MscS_channel_2nd"/>
</dbReference>
<feature type="transmembrane region" description="Helical" evidence="5">
    <location>
        <begin position="117"/>
        <end position="138"/>
    </location>
</feature>
<gene>
    <name evidence="7" type="ORF">ENO26_02420</name>
</gene>
<comment type="subcellular location">
    <subcellularLocation>
        <location evidence="1">Membrane</location>
    </subcellularLocation>
</comment>
<protein>
    <submittedName>
        <fullName evidence="7">Mechanosensitive ion channel family protein</fullName>
    </submittedName>
</protein>
<evidence type="ECO:0000313" key="7">
    <source>
        <dbReference type="EMBL" id="HEM66414.1"/>
    </source>
</evidence>
<evidence type="ECO:0000256" key="3">
    <source>
        <dbReference type="ARBA" id="ARBA00022989"/>
    </source>
</evidence>
<dbReference type="InterPro" id="IPR023408">
    <property type="entry name" value="MscS_beta-dom_sf"/>
</dbReference>
<accession>A0A7J2U0W2</accession>
<dbReference type="InterPro" id="IPR045275">
    <property type="entry name" value="MscS_archaea/bacteria_type"/>
</dbReference>
<organism evidence="7">
    <name type="scientific">Ignisphaera aggregans</name>
    <dbReference type="NCBI Taxonomy" id="334771"/>
    <lineage>
        <taxon>Archaea</taxon>
        <taxon>Thermoproteota</taxon>
        <taxon>Thermoprotei</taxon>
        <taxon>Desulfurococcales</taxon>
        <taxon>Desulfurococcaceae</taxon>
        <taxon>Ignisphaera</taxon>
    </lineage>
</organism>
<evidence type="ECO:0000256" key="1">
    <source>
        <dbReference type="ARBA" id="ARBA00004370"/>
    </source>
</evidence>
<dbReference type="PANTHER" id="PTHR30221:SF1">
    <property type="entry name" value="SMALL-CONDUCTANCE MECHANOSENSITIVE CHANNEL"/>
    <property type="match status" value="1"/>
</dbReference>
<evidence type="ECO:0000256" key="2">
    <source>
        <dbReference type="ARBA" id="ARBA00022692"/>
    </source>
</evidence>
<feature type="transmembrane region" description="Helical" evidence="5">
    <location>
        <begin position="84"/>
        <end position="105"/>
    </location>
</feature>
<comment type="caution">
    <text evidence="7">The sequence shown here is derived from an EMBL/GenBank/DDBJ whole genome shotgun (WGS) entry which is preliminary data.</text>
</comment>
<sequence length="310" mass="34112">MSEGVRRRLLGAVLVLVVAIAMVSLLNAVLPLLSKDLTQAYAAYRGFVVAAIALVVGIAIIQLIASATVIWLKRGREAYLVRNVVLVLGYIVLGFVVAAILGLSGETILASATFSGLVIGLALQPILSNFFSGLLILLSGYVKPGQDVRIAGAIPISFLAFPAYKFFSRDYVVPSVRGRVIEIGLLYTKIVDIDGNVVKISNNILLNSSVVLEKVYESRRVQIRYEFPVACSPGLVLGKLREAFNNTLNDYELYIEEQSDKQYYIVLLITTAPPNIKVREFRSKLLKEFIEVHRKLTINGLCQQTQQPAR</sequence>
<dbReference type="Pfam" id="PF00924">
    <property type="entry name" value="MS_channel_2nd"/>
    <property type="match status" value="1"/>
</dbReference>
<evidence type="ECO:0000259" key="6">
    <source>
        <dbReference type="Pfam" id="PF00924"/>
    </source>
</evidence>
<dbReference type="AlphaFoldDB" id="A0A7J2U0W2"/>
<keyword evidence="2 5" id="KW-0812">Transmembrane</keyword>
<name>A0A7J2U0W2_9CREN</name>
<keyword evidence="4 5" id="KW-0472">Membrane</keyword>
<feature type="transmembrane region" description="Helical" evidence="5">
    <location>
        <begin position="44"/>
        <end position="72"/>
    </location>
</feature>
<evidence type="ECO:0000256" key="4">
    <source>
        <dbReference type="ARBA" id="ARBA00023136"/>
    </source>
</evidence>
<feature type="domain" description="Mechanosensitive ion channel MscS" evidence="6">
    <location>
        <begin position="126"/>
        <end position="210"/>
    </location>
</feature>
<dbReference type="Gene3D" id="2.30.30.60">
    <property type="match status" value="1"/>
</dbReference>
<proteinExistence type="predicted"/>
<dbReference type="GO" id="GO:0016020">
    <property type="term" value="C:membrane"/>
    <property type="evidence" value="ECO:0007669"/>
    <property type="project" value="UniProtKB-SubCell"/>
</dbReference>
<keyword evidence="3 5" id="KW-1133">Transmembrane helix</keyword>
<dbReference type="GO" id="GO:0008381">
    <property type="term" value="F:mechanosensitive monoatomic ion channel activity"/>
    <property type="evidence" value="ECO:0007669"/>
    <property type="project" value="InterPro"/>
</dbReference>
<dbReference type="InterPro" id="IPR010920">
    <property type="entry name" value="LSM_dom_sf"/>
</dbReference>
<dbReference type="SUPFAM" id="SSF50182">
    <property type="entry name" value="Sm-like ribonucleoproteins"/>
    <property type="match status" value="1"/>
</dbReference>
<dbReference type="PANTHER" id="PTHR30221">
    <property type="entry name" value="SMALL-CONDUCTANCE MECHANOSENSITIVE CHANNEL"/>
    <property type="match status" value="1"/>
</dbReference>
<dbReference type="EMBL" id="DSEU01000013">
    <property type="protein sequence ID" value="HEM66414.1"/>
    <property type="molecule type" value="Genomic_DNA"/>
</dbReference>
<dbReference type="Gene3D" id="1.10.287.1260">
    <property type="match status" value="1"/>
</dbReference>
<reference evidence="7" key="1">
    <citation type="journal article" date="2020" name="mSystems">
        <title>Genome- and Community-Level Interaction Insights into Carbon Utilization and Element Cycling Functions of Hydrothermarchaeota in Hydrothermal Sediment.</title>
        <authorList>
            <person name="Zhou Z."/>
            <person name="Liu Y."/>
            <person name="Xu W."/>
            <person name="Pan J."/>
            <person name="Luo Z.H."/>
            <person name="Li M."/>
        </authorList>
    </citation>
    <scope>NUCLEOTIDE SEQUENCE [LARGE SCALE GENOMIC DNA]</scope>
    <source>
        <strain evidence="7">SpSt-125</strain>
    </source>
</reference>
<evidence type="ECO:0000256" key="5">
    <source>
        <dbReference type="SAM" id="Phobius"/>
    </source>
</evidence>